<dbReference type="SUPFAM" id="SSF52540">
    <property type="entry name" value="P-loop containing nucleoside triphosphate hydrolases"/>
    <property type="match status" value="1"/>
</dbReference>
<protein>
    <submittedName>
        <fullName evidence="6">Mucin-5AC isoform X1</fullName>
    </submittedName>
</protein>
<dbReference type="Proteomes" id="UP001652621">
    <property type="component" value="Unplaced"/>
</dbReference>
<feature type="compositionally biased region" description="Low complexity" evidence="3">
    <location>
        <begin position="707"/>
        <end position="720"/>
    </location>
</feature>
<dbReference type="VEuPathDB" id="VectorBase:MDOA002317"/>
<dbReference type="Gene3D" id="3.40.50.300">
    <property type="entry name" value="P-loop containing nucleotide triphosphate hydrolases"/>
    <property type="match status" value="1"/>
</dbReference>
<feature type="compositionally biased region" description="Basic and acidic residues" evidence="3">
    <location>
        <begin position="433"/>
        <end position="455"/>
    </location>
</feature>
<dbReference type="InterPro" id="IPR021349">
    <property type="entry name" value="DUF2967"/>
</dbReference>
<comment type="similarity">
    <text evidence="1">Belongs to the small GTPase superfamily. RGK family.</text>
</comment>
<evidence type="ECO:0000256" key="2">
    <source>
        <dbReference type="ARBA" id="ARBA00022553"/>
    </source>
</evidence>
<feature type="region of interest" description="Disordered" evidence="3">
    <location>
        <begin position="433"/>
        <end position="531"/>
    </location>
</feature>
<keyword evidence="2" id="KW-0597">Phosphoprotein</keyword>
<feature type="compositionally biased region" description="Polar residues" evidence="3">
    <location>
        <begin position="1000"/>
        <end position="1025"/>
    </location>
</feature>
<name>A0A1I8M8F9_MUSDO</name>
<dbReference type="InterPro" id="IPR001806">
    <property type="entry name" value="Small_GTPase"/>
</dbReference>
<reference evidence="4" key="1">
    <citation type="submission" date="2020-05" db="UniProtKB">
        <authorList>
            <consortium name="EnsemblMetazoa"/>
        </authorList>
    </citation>
    <scope>IDENTIFICATION</scope>
    <source>
        <strain evidence="4">Aabys</strain>
    </source>
</reference>
<dbReference type="InterPro" id="IPR027417">
    <property type="entry name" value="P-loop_NTPase"/>
</dbReference>
<feature type="region of interest" description="Disordered" evidence="3">
    <location>
        <begin position="127"/>
        <end position="148"/>
    </location>
</feature>
<dbReference type="OrthoDB" id="5239715at2759"/>
<dbReference type="SMART" id="SM00173">
    <property type="entry name" value="RAS"/>
    <property type="match status" value="1"/>
</dbReference>
<feature type="compositionally biased region" description="Polar residues" evidence="3">
    <location>
        <begin position="67"/>
        <end position="107"/>
    </location>
</feature>
<dbReference type="PANTHER" id="PTHR45775">
    <property type="entry name" value="RAD, GEM/KIR FAMILY MEMBER 2, ISOFORM C"/>
    <property type="match status" value="1"/>
</dbReference>
<sequence length="1294" mass="140214">MLPITATHSGIDDGLPDNTSPTHFQSLRNVTPTKTVVSKNKSIPKTSIPTSYSSTRSAAVMALALRSQTPSGQGSVPRSSTNCRPHSAAISSAESTFSNQQRLQQPMTGLHSEPAQVCLAAGRSNGTAELNSGGSSSSDNDGINNSTSSSATALRRFYFKSGRSSKAKANAKSSATKSIEVTNNSVACNAGILYHASMDMPPNNKSTSNSKAVPKVVVMGSSTASTTDTIINTSTDSASTMVTNVTQTDTSETCDSLDLGDNSGQSEPIFSSLEEPLLTAIQVDSEQEITEFELTSCSSYSRPDVNLQDSTEESQESCLSILTGEATSTTPLLSSCRKYPPSTSSTTKTDKPRLPSTAPPPSSGGKHFTFDQPESPKSARCSDKSRTCFTFKDEKSYPQQRKYQQRHNKLGAGTCPDADSFEMHKYAGRFHVEHPHFGETSKKLGNEANATERNRYSTGTPIGSHRTSPKRERRRSPSSATSKGNSGPPPTKDSNLFENSTTPIRKQLSPTTQSQRKYSSSSSSGGSERYKDNILFPFDREALDYERIQRECFAVNENSSSSTTTSDTDEAESCSVYERAKRCDAPTNPADFYQQYTLLSQTEQKQLSRKNSKRLRSDSLAQKYIPKSDAFCPKTNNSSPTPASHSPNSHMELKKFEDIASKFEQMAPKHGSISNLATKPPSPGAPHSTSNSKGAPNHLHNNTECLSPAASSPSQSRSNTPPLPNVRVDFFAEKLSAMHSRKISFKNKPSVVIPAIEEIESVAGGNAPTHDFLDECQYNAVALTGPHMAPANTAGGPINVTANPLETTAVCPQPPRATIVVQQPSLSLDSTIETLLIKSENDFISVEQDKESQNANPVNGRKRSSQQLSQAPALGQYSPQQKRDDNIRQLLDVTNTLTLEELRDFEMRYGSPHHSRSQSVKTPGSRASGRPNQLCLPQQRSRVASMPNTGVEEEYYRLRHFSITGKGVINRGDSLKSRRSRSNNSVASSNSSNEHLTAPPVTQSTRNSATHSLASSRESSTSNPGNGPYRVLMMGGPAVGKSSLVSQFMTSEYLHAYDTSIDDDSGEKSVSVLLSGEESELIFIDHPYAEMTPDDCLACYDPHGYCVIYSASDRESFNVAEHILQVLWTNQNIAQKAVILVANKADLARSRLISADEGKAMATAYDCKFIETSVGINHNVDELLVGLLSQIRLKLENPEKSRDMFRKRSIRKSKRRACSPLSGACLSGNANVNTPLGPMANVISDVSTPPGSAHSSPRKYRGSRTSTSLKVKGLLGRVWARDSKSKSCENLHVL</sequence>
<feature type="compositionally biased region" description="Basic residues" evidence="3">
    <location>
        <begin position="467"/>
        <end position="476"/>
    </location>
</feature>
<feature type="region of interest" description="Disordered" evidence="3">
    <location>
        <begin position="626"/>
        <end position="649"/>
    </location>
</feature>
<dbReference type="Pfam" id="PF11179">
    <property type="entry name" value="DUF2967"/>
    <property type="match status" value="3"/>
</dbReference>
<gene>
    <name evidence="4" type="primary">101890830</name>
    <name evidence="6" type="synonym">LOC101890830</name>
</gene>
<feature type="region of interest" description="Disordered" evidence="3">
    <location>
        <begin position="1245"/>
        <end position="1266"/>
    </location>
</feature>
<feature type="compositionally biased region" description="Polar residues" evidence="3">
    <location>
        <begin position="492"/>
        <end position="518"/>
    </location>
</feature>
<feature type="compositionally biased region" description="Polar residues" evidence="3">
    <location>
        <begin position="634"/>
        <end position="649"/>
    </location>
</feature>
<organism evidence="4">
    <name type="scientific">Musca domestica</name>
    <name type="common">House fly</name>
    <dbReference type="NCBI Taxonomy" id="7370"/>
    <lineage>
        <taxon>Eukaryota</taxon>
        <taxon>Metazoa</taxon>
        <taxon>Ecdysozoa</taxon>
        <taxon>Arthropoda</taxon>
        <taxon>Hexapoda</taxon>
        <taxon>Insecta</taxon>
        <taxon>Pterygota</taxon>
        <taxon>Neoptera</taxon>
        <taxon>Endopterygota</taxon>
        <taxon>Diptera</taxon>
        <taxon>Brachycera</taxon>
        <taxon>Muscomorpha</taxon>
        <taxon>Muscoidea</taxon>
        <taxon>Muscidae</taxon>
        <taxon>Musca</taxon>
    </lineage>
</organism>
<feature type="region of interest" description="Disordered" evidence="3">
    <location>
        <begin position="67"/>
        <end position="108"/>
    </location>
</feature>
<feature type="compositionally biased region" description="Low complexity" evidence="3">
    <location>
        <begin position="982"/>
        <end position="993"/>
    </location>
</feature>
<dbReference type="EnsemblMetazoa" id="MDOA002317-RD">
    <property type="protein sequence ID" value="MDOA002317-PD"/>
    <property type="gene ID" value="MDOA002317"/>
</dbReference>
<feature type="compositionally biased region" description="Polar residues" evidence="3">
    <location>
        <begin position="935"/>
        <end position="948"/>
    </location>
</feature>
<feature type="region of interest" description="Disordered" evidence="3">
    <location>
        <begin position="668"/>
        <end position="725"/>
    </location>
</feature>
<feature type="region of interest" description="Disordered" evidence="3">
    <location>
        <begin position="1"/>
        <end position="25"/>
    </location>
</feature>
<evidence type="ECO:0000256" key="3">
    <source>
        <dbReference type="SAM" id="MobiDB-lite"/>
    </source>
</evidence>
<feature type="region of interest" description="Disordered" evidence="3">
    <location>
        <begin position="847"/>
        <end position="886"/>
    </location>
</feature>
<feature type="compositionally biased region" description="Low complexity" evidence="3">
    <location>
        <begin position="338"/>
        <end position="347"/>
    </location>
</feature>
<dbReference type="SMART" id="SM00175">
    <property type="entry name" value="RAB"/>
    <property type="match status" value="1"/>
</dbReference>
<dbReference type="GO" id="GO:0005886">
    <property type="term" value="C:plasma membrane"/>
    <property type="evidence" value="ECO:0007669"/>
    <property type="project" value="TreeGrafter"/>
</dbReference>
<feature type="region of interest" description="Disordered" evidence="3">
    <location>
        <begin position="908"/>
        <end position="948"/>
    </location>
</feature>
<dbReference type="STRING" id="7370.A0A1I8M8F9"/>
<feature type="compositionally biased region" description="Polar residues" evidence="3">
    <location>
        <begin position="1245"/>
        <end position="1255"/>
    </location>
</feature>
<evidence type="ECO:0000313" key="4">
    <source>
        <dbReference type="EnsemblMetazoa" id="MDOA002317-PD"/>
    </source>
</evidence>
<dbReference type="EnsemblMetazoa" id="MDOA002317-RB">
    <property type="protein sequence ID" value="MDOA002317-PB"/>
    <property type="gene ID" value="MDOA002317"/>
</dbReference>
<proteinExistence type="inferred from homology"/>
<feature type="compositionally biased region" description="Polar residues" evidence="3">
    <location>
        <begin position="687"/>
        <end position="705"/>
    </location>
</feature>
<evidence type="ECO:0000313" key="5">
    <source>
        <dbReference type="Proteomes" id="UP001652621"/>
    </source>
</evidence>
<dbReference type="InterPro" id="IPR051641">
    <property type="entry name" value="RGK_GTP-binding_reg"/>
</dbReference>
<dbReference type="PRINTS" id="PR00449">
    <property type="entry name" value="RASTRNSFRMNG"/>
</dbReference>
<reference evidence="6" key="2">
    <citation type="submission" date="2025-05" db="UniProtKB">
        <authorList>
            <consortium name="RefSeq"/>
        </authorList>
    </citation>
    <scope>IDENTIFICATION</scope>
    <source>
        <strain evidence="6">Aabys</strain>
        <tissue evidence="6">Whole body</tissue>
    </source>
</reference>
<dbReference type="PROSITE" id="PS51421">
    <property type="entry name" value="RAS"/>
    <property type="match status" value="1"/>
</dbReference>
<feature type="compositionally biased region" description="Basic and acidic residues" evidence="3">
    <location>
        <begin position="380"/>
        <end position="396"/>
    </location>
</feature>
<evidence type="ECO:0000256" key="1">
    <source>
        <dbReference type="ARBA" id="ARBA00008846"/>
    </source>
</evidence>
<feature type="region of interest" description="Disordered" evidence="3">
    <location>
        <begin position="249"/>
        <end position="269"/>
    </location>
</feature>
<dbReference type="PROSITE" id="PS51419">
    <property type="entry name" value="RAB"/>
    <property type="match status" value="1"/>
</dbReference>
<dbReference type="RefSeq" id="XP_058986879.1">
    <property type="nucleotide sequence ID" value="XM_059130896.1"/>
</dbReference>
<keyword evidence="5" id="KW-1185">Reference proteome</keyword>
<dbReference type="GO" id="GO:0005246">
    <property type="term" value="F:calcium channel regulator activity"/>
    <property type="evidence" value="ECO:0007669"/>
    <property type="project" value="TreeGrafter"/>
</dbReference>
<dbReference type="GO" id="GO:0003924">
    <property type="term" value="F:GTPase activity"/>
    <property type="evidence" value="ECO:0007669"/>
    <property type="project" value="InterPro"/>
</dbReference>
<feature type="region of interest" description="Disordered" evidence="3">
    <location>
        <begin position="968"/>
        <end position="1029"/>
    </location>
</feature>
<feature type="compositionally biased region" description="Low complexity" evidence="3">
    <location>
        <begin position="131"/>
        <end position="148"/>
    </location>
</feature>
<dbReference type="GO" id="GO:0005525">
    <property type="term" value="F:GTP binding"/>
    <property type="evidence" value="ECO:0007669"/>
    <property type="project" value="InterPro"/>
</dbReference>
<evidence type="ECO:0000313" key="6">
    <source>
        <dbReference type="RefSeq" id="XP_058986879.1"/>
    </source>
</evidence>
<dbReference type="VEuPathDB" id="VectorBase:MDOMA2_002826"/>
<dbReference type="PANTHER" id="PTHR45775:SF7">
    <property type="entry name" value="RAD, GEM_KIR FAMILY MEMBER 1, ISOFORM B"/>
    <property type="match status" value="1"/>
</dbReference>
<dbReference type="FunFam" id="3.40.50.300:FF:000664">
    <property type="entry name" value="Uncharacterized protein, isoform B"/>
    <property type="match status" value="1"/>
</dbReference>
<dbReference type="Pfam" id="PF00071">
    <property type="entry name" value="Ras"/>
    <property type="match status" value="1"/>
</dbReference>
<feature type="region of interest" description="Disordered" evidence="3">
    <location>
        <begin position="331"/>
        <end position="414"/>
    </location>
</feature>
<dbReference type="eggNOG" id="ENOG502T7ZN">
    <property type="taxonomic scope" value="Eukaryota"/>
</dbReference>
<accession>A0A1I8M8F9</accession>